<dbReference type="Pfam" id="PF17802">
    <property type="entry name" value="SpaA"/>
    <property type="match status" value="1"/>
</dbReference>
<dbReference type="InterPro" id="IPR055382">
    <property type="entry name" value="DUF7601"/>
</dbReference>
<dbReference type="Pfam" id="PF24547">
    <property type="entry name" value="DUF7601"/>
    <property type="match status" value="1"/>
</dbReference>
<feature type="domain" description="SpaA-like prealbumin fold" evidence="2">
    <location>
        <begin position="262"/>
        <end position="341"/>
    </location>
</feature>
<dbReference type="EMBL" id="JAHLFP010000027">
    <property type="protein sequence ID" value="MBU3805970.1"/>
    <property type="molecule type" value="Genomic_DNA"/>
</dbReference>
<organism evidence="4 5">
    <name type="scientific">Candidatus Allofournierella pullistercoris</name>
    <dbReference type="NCBI Taxonomy" id="2838597"/>
    <lineage>
        <taxon>Bacteria</taxon>
        <taxon>Bacillati</taxon>
        <taxon>Bacillota</taxon>
        <taxon>Clostridia</taxon>
        <taxon>Eubacteriales</taxon>
        <taxon>Oscillospiraceae</taxon>
        <taxon>Allofournierella</taxon>
    </lineage>
</organism>
<dbReference type="Gene3D" id="2.60.40.10">
    <property type="entry name" value="Immunoglobulins"/>
    <property type="match status" value="2"/>
</dbReference>
<evidence type="ECO:0000259" key="2">
    <source>
        <dbReference type="Pfam" id="PF17802"/>
    </source>
</evidence>
<name>A0A948T242_9FIRM</name>
<dbReference type="Proteomes" id="UP000713596">
    <property type="component" value="Unassembled WGS sequence"/>
</dbReference>
<evidence type="ECO:0000313" key="4">
    <source>
        <dbReference type="EMBL" id="MBU3805970.1"/>
    </source>
</evidence>
<dbReference type="InterPro" id="IPR041033">
    <property type="entry name" value="SpaA_PFL_dom_1"/>
</dbReference>
<evidence type="ECO:0000256" key="1">
    <source>
        <dbReference type="SAM" id="Phobius"/>
    </source>
</evidence>
<accession>A0A948T242</accession>
<keyword evidence="1" id="KW-0812">Transmembrane</keyword>
<gene>
    <name evidence="4" type="ORF">H9882_03650</name>
</gene>
<evidence type="ECO:0000259" key="3">
    <source>
        <dbReference type="Pfam" id="PF24547"/>
    </source>
</evidence>
<feature type="transmembrane region" description="Helical" evidence="1">
    <location>
        <begin position="1003"/>
        <end position="1026"/>
    </location>
</feature>
<dbReference type="AlphaFoldDB" id="A0A948T242"/>
<dbReference type="Gene3D" id="2.60.40.1140">
    <property type="entry name" value="Collagen-binding surface protein Cna, B-type domain"/>
    <property type="match status" value="2"/>
</dbReference>
<keyword evidence="1" id="KW-1133">Transmembrane helix</keyword>
<reference evidence="4" key="2">
    <citation type="submission" date="2021-04" db="EMBL/GenBank/DDBJ databases">
        <authorList>
            <person name="Gilroy R."/>
        </authorList>
    </citation>
    <scope>NUCLEOTIDE SEQUENCE</scope>
    <source>
        <strain evidence="4">B5_2728</strain>
    </source>
</reference>
<feature type="domain" description="DUF7601" evidence="3">
    <location>
        <begin position="687"/>
        <end position="791"/>
    </location>
</feature>
<feature type="non-terminal residue" evidence="4">
    <location>
        <position position="1"/>
    </location>
</feature>
<evidence type="ECO:0000313" key="5">
    <source>
        <dbReference type="Proteomes" id="UP000713596"/>
    </source>
</evidence>
<reference evidence="4" key="1">
    <citation type="journal article" date="2021" name="PeerJ">
        <title>Extensive microbial diversity within the chicken gut microbiome revealed by metagenomics and culture.</title>
        <authorList>
            <person name="Gilroy R."/>
            <person name="Ravi A."/>
            <person name="Getino M."/>
            <person name="Pursley I."/>
            <person name="Horton D.L."/>
            <person name="Alikhan N.F."/>
            <person name="Baker D."/>
            <person name="Gharbi K."/>
            <person name="Hall N."/>
            <person name="Watson M."/>
            <person name="Adriaenssens E.M."/>
            <person name="Foster-Nyarko E."/>
            <person name="Jarju S."/>
            <person name="Secka A."/>
            <person name="Antonio M."/>
            <person name="Oren A."/>
            <person name="Chaudhuri R.R."/>
            <person name="La Ragione R."/>
            <person name="Hildebrand F."/>
            <person name="Pallen M.J."/>
        </authorList>
    </citation>
    <scope>NUCLEOTIDE SEQUENCE</scope>
    <source>
        <strain evidence="4">B5_2728</strain>
    </source>
</reference>
<protein>
    <submittedName>
        <fullName evidence="4">Prealbumin-like fold domain-containing protein</fullName>
    </submittedName>
</protein>
<comment type="caution">
    <text evidence="4">The sequence shown here is derived from an EMBL/GenBank/DDBJ whole genome shotgun (WGS) entry which is preliminary data.</text>
</comment>
<proteinExistence type="predicted"/>
<dbReference type="InterPro" id="IPR013783">
    <property type="entry name" value="Ig-like_fold"/>
</dbReference>
<sequence>GTATGTNLLMVENQWATGARMNFVANVYQAGDLHFEQGGSVDRETAQRGIIVGVPLLNTQGQWVPLYGSGLAGYQTVSFKSINGQSDLTQRQAIVVALLSQIYGAQYNALENYKYTTWTMEWDEENDRFAGTHTDLPGDAQRYYWASGNTASDMAVAYYFVDLESLSDVFGDISNGTTQEKLDAIADVVAARMKEAGHGKDPSDMTDDEAKEFGKLAIHALAKEIEPETSPSGNPAFGLLDLSEFNRLFSSRIYVPNIQPEIYVQKLDENGLPVADAYFSLFANEEDAKQNKNALLTTKTDANGYAVVYYRASELEEIYLRETAAPTGYVINDEIVPIRMFPNGRVYADALEENDGITVRKGLGVLVHTMSRYAQQDSVNITLRDITAKLLIADDFGALMKGEDNITETPGVPGTIWRTGQSLNLHYGLSNALLEYGTHAVNGIAPNPYFEVDSGIPALGIHQNYTAHQGDPNYQTIAEKNDLRDTNIRGLFTGSTGIIVRNRSQDSQGRFSIQKFVTASNAFTDQELEAERKKLFAFDINVTGQPTDTNPVPVWPDTQNGYDYTITKPDGTAVEQGKIQFAKAGDGYKVSSVTPDPTLTANRWTAVGNAQQVLLAHEETLTVTGMPFGLVVQVQEVDSADAMLQNYTTNVSVNEGISKTSTSAQGVVTRPVGNPFFRFYNHLDKYGTLVLTKTVADQSTSQKFPFAITLQDSTATQTLSGQYDWVITDVNGATIDHGTIEGTGHLTVNLGSGDTLKIEKLPIGTRYRIVETPMGYRPEATVNGAPASMENNVLMGQISGGTQGATAVEDVVAVTNTRSASITITKRTTAGTLLNGAGFTLYQKDADGKESVAVTQRFTSLAERTKIGENDQNFNKDMMRYNLDGQSYIVHTLRAEDGTASGYYYYRPLTSQEASAFNSGRWDAERSKNVEAIVQFSELPLTDAQGRPIQYKFVETRIPDGYLKGDDVEWFTLPAQPANGGEVYDVLYSVANFRSLGIPFTGLNGFGILPALGLVITTVAVGWAIAHRKRKI</sequence>
<keyword evidence="1" id="KW-0472">Membrane</keyword>